<feature type="transmembrane region" description="Helical" evidence="12">
    <location>
        <begin position="27"/>
        <end position="45"/>
    </location>
</feature>
<feature type="transmembrane region" description="Helical" evidence="12">
    <location>
        <begin position="108"/>
        <end position="127"/>
    </location>
</feature>
<dbReference type="GO" id="GO:0008444">
    <property type="term" value="F:CDP-diacylglycerol-glycerol-3-phosphate 3-phosphatidyltransferase activity"/>
    <property type="evidence" value="ECO:0007669"/>
    <property type="project" value="InterPro"/>
</dbReference>
<evidence type="ECO:0000256" key="6">
    <source>
        <dbReference type="ARBA" id="ARBA00022989"/>
    </source>
</evidence>
<dbReference type="UniPathway" id="UPA00085"/>
<keyword evidence="10" id="KW-1208">Phospholipid metabolism</keyword>
<dbReference type="STRING" id="675864.SAMN04489747_0774"/>
<keyword evidence="8 12" id="KW-0472">Membrane</keyword>
<dbReference type="AlphaFoldDB" id="A0A1G6U258"/>
<dbReference type="GO" id="GO:0016020">
    <property type="term" value="C:membrane"/>
    <property type="evidence" value="ECO:0007669"/>
    <property type="project" value="UniProtKB-SubCell"/>
</dbReference>
<evidence type="ECO:0000256" key="5">
    <source>
        <dbReference type="ARBA" id="ARBA00022692"/>
    </source>
</evidence>
<organism evidence="13 14">
    <name type="scientific">Auraticoccus monumenti</name>
    <dbReference type="NCBI Taxonomy" id="675864"/>
    <lineage>
        <taxon>Bacteria</taxon>
        <taxon>Bacillati</taxon>
        <taxon>Actinomycetota</taxon>
        <taxon>Actinomycetes</taxon>
        <taxon>Propionibacteriales</taxon>
        <taxon>Propionibacteriaceae</taxon>
        <taxon>Auraticoccus</taxon>
    </lineage>
</organism>
<reference evidence="13 14" key="1">
    <citation type="submission" date="2016-10" db="EMBL/GenBank/DDBJ databases">
        <authorList>
            <person name="de Groot N.N."/>
        </authorList>
    </citation>
    <scope>NUCLEOTIDE SEQUENCE [LARGE SCALE GENOMIC DNA]</scope>
    <source>
        <strain evidence="13 14">MON 2.2</strain>
    </source>
</reference>
<dbReference type="InterPro" id="IPR050324">
    <property type="entry name" value="CDP-alcohol_PTase-I"/>
</dbReference>
<dbReference type="OrthoDB" id="9796672at2"/>
<dbReference type="Pfam" id="PF01066">
    <property type="entry name" value="CDP-OH_P_transf"/>
    <property type="match status" value="1"/>
</dbReference>
<accession>A0A1G6U258</accession>
<sequence>MAEPDVHSPAPSGVVPEHRGWGTVPNLITLVRLVVCVPLICWLVLGTDERAWTAVALVVFGATDWVDGYLARRTHTVSDVGIWLDPLADRLGITLILLAMTVAGLVPWWMLGTVLVVDAVVFLAGLVWRSRMALMRASWAGKARTALIMVALPALLLGDSTLPVAGALALVGLLCFGLGAVLHALAGVGYVLRLAGRRGEELTAGTPLL</sequence>
<dbReference type="EMBL" id="LT629688">
    <property type="protein sequence ID" value="SDD35470.1"/>
    <property type="molecule type" value="Genomic_DNA"/>
</dbReference>
<comment type="subcellular location">
    <subcellularLocation>
        <location evidence="1">Membrane</location>
        <topology evidence="1">Multi-pass membrane protein</topology>
    </subcellularLocation>
</comment>
<dbReference type="RefSeq" id="WP_090590812.1">
    <property type="nucleotide sequence ID" value="NZ_LT629688.1"/>
</dbReference>
<dbReference type="GO" id="GO:0046474">
    <property type="term" value="P:glycerophospholipid biosynthetic process"/>
    <property type="evidence" value="ECO:0007669"/>
    <property type="project" value="TreeGrafter"/>
</dbReference>
<dbReference type="PIRSF" id="PIRSF000847">
    <property type="entry name" value="Phos_ph_gly_syn"/>
    <property type="match status" value="1"/>
</dbReference>
<feature type="transmembrane region" description="Helical" evidence="12">
    <location>
        <begin position="139"/>
        <end position="158"/>
    </location>
</feature>
<evidence type="ECO:0000256" key="7">
    <source>
        <dbReference type="ARBA" id="ARBA00023098"/>
    </source>
</evidence>
<evidence type="ECO:0000256" key="10">
    <source>
        <dbReference type="ARBA" id="ARBA00023264"/>
    </source>
</evidence>
<evidence type="ECO:0000256" key="3">
    <source>
        <dbReference type="ARBA" id="ARBA00022516"/>
    </source>
</evidence>
<evidence type="ECO:0000256" key="4">
    <source>
        <dbReference type="ARBA" id="ARBA00022679"/>
    </source>
</evidence>
<evidence type="ECO:0000256" key="11">
    <source>
        <dbReference type="RuleBase" id="RU003750"/>
    </source>
</evidence>
<keyword evidence="14" id="KW-1185">Reference proteome</keyword>
<dbReference type="Proteomes" id="UP000198546">
    <property type="component" value="Chromosome i"/>
</dbReference>
<keyword evidence="9" id="KW-0594">Phospholipid biosynthesis</keyword>
<gene>
    <name evidence="13" type="ORF">SAMN04489747_0774</name>
</gene>
<evidence type="ECO:0000256" key="12">
    <source>
        <dbReference type="SAM" id="Phobius"/>
    </source>
</evidence>
<dbReference type="PANTHER" id="PTHR14269:SF62">
    <property type="entry name" value="CDP-DIACYLGLYCEROL--GLYCEROL-3-PHOSPHATE 3-PHOSPHATIDYLTRANSFERASE 1, CHLOROPLASTIC"/>
    <property type="match status" value="1"/>
</dbReference>
<feature type="transmembrane region" description="Helical" evidence="12">
    <location>
        <begin position="51"/>
        <end position="70"/>
    </location>
</feature>
<evidence type="ECO:0000313" key="13">
    <source>
        <dbReference type="EMBL" id="SDD35470.1"/>
    </source>
</evidence>
<keyword evidence="3" id="KW-0444">Lipid biosynthesis</keyword>
<name>A0A1G6U258_9ACTN</name>
<dbReference type="InterPro" id="IPR043130">
    <property type="entry name" value="CDP-OH_PTrfase_TM_dom"/>
</dbReference>
<keyword evidence="6 12" id="KW-1133">Transmembrane helix</keyword>
<dbReference type="InterPro" id="IPR048254">
    <property type="entry name" value="CDP_ALCOHOL_P_TRANSF_CS"/>
</dbReference>
<proteinExistence type="inferred from homology"/>
<dbReference type="InterPro" id="IPR000462">
    <property type="entry name" value="CDP-OH_P_trans"/>
</dbReference>
<dbReference type="Gene3D" id="1.20.120.1760">
    <property type="match status" value="1"/>
</dbReference>
<feature type="transmembrane region" description="Helical" evidence="12">
    <location>
        <begin position="164"/>
        <end position="192"/>
    </location>
</feature>
<dbReference type="InterPro" id="IPR004570">
    <property type="entry name" value="Phosphatidylglycerol_P_synth"/>
</dbReference>
<comment type="similarity">
    <text evidence="2 11">Belongs to the CDP-alcohol phosphatidyltransferase class-I family.</text>
</comment>
<keyword evidence="5 12" id="KW-0812">Transmembrane</keyword>
<protein>
    <submittedName>
        <fullName evidence="13">CDP-diacylglycerol--glycerol-3-phosphate 3-phosphatidyltransferase</fullName>
    </submittedName>
</protein>
<evidence type="ECO:0000313" key="14">
    <source>
        <dbReference type="Proteomes" id="UP000198546"/>
    </source>
</evidence>
<evidence type="ECO:0000256" key="9">
    <source>
        <dbReference type="ARBA" id="ARBA00023209"/>
    </source>
</evidence>
<keyword evidence="7" id="KW-0443">Lipid metabolism</keyword>
<dbReference type="PANTHER" id="PTHR14269">
    <property type="entry name" value="CDP-DIACYLGLYCEROL--GLYCEROL-3-PHOSPHATE 3-PHOSPHATIDYLTRANSFERASE-RELATED"/>
    <property type="match status" value="1"/>
</dbReference>
<evidence type="ECO:0000256" key="1">
    <source>
        <dbReference type="ARBA" id="ARBA00004141"/>
    </source>
</evidence>
<dbReference type="PROSITE" id="PS00379">
    <property type="entry name" value="CDP_ALCOHOL_P_TRANSF"/>
    <property type="match status" value="1"/>
</dbReference>
<evidence type="ECO:0000256" key="2">
    <source>
        <dbReference type="ARBA" id="ARBA00010441"/>
    </source>
</evidence>
<keyword evidence="4 11" id="KW-0808">Transferase</keyword>
<evidence type="ECO:0000256" key="8">
    <source>
        <dbReference type="ARBA" id="ARBA00023136"/>
    </source>
</evidence>